<dbReference type="Proteomes" id="UP000709295">
    <property type="component" value="Unassembled WGS sequence"/>
</dbReference>
<reference evidence="1" key="1">
    <citation type="submission" date="2021-01" db="EMBL/GenBank/DDBJ databases">
        <title>Phytophthora aleatoria, a newly-described species from Pinus radiata is distinct from Phytophthora cactorum isolates based on comparative genomics.</title>
        <authorList>
            <person name="Mcdougal R."/>
            <person name="Panda P."/>
            <person name="Williams N."/>
            <person name="Studholme D.J."/>
        </authorList>
    </citation>
    <scope>NUCLEOTIDE SEQUENCE</scope>
    <source>
        <strain evidence="1">NZFS 4037</strain>
    </source>
</reference>
<organism evidence="1 2">
    <name type="scientific">Phytophthora aleatoria</name>
    <dbReference type="NCBI Taxonomy" id="2496075"/>
    <lineage>
        <taxon>Eukaryota</taxon>
        <taxon>Sar</taxon>
        <taxon>Stramenopiles</taxon>
        <taxon>Oomycota</taxon>
        <taxon>Peronosporomycetes</taxon>
        <taxon>Peronosporales</taxon>
        <taxon>Peronosporaceae</taxon>
        <taxon>Phytophthora</taxon>
    </lineage>
</organism>
<keyword evidence="2" id="KW-1185">Reference proteome</keyword>
<proteinExistence type="predicted"/>
<dbReference type="AlphaFoldDB" id="A0A8J5M2L8"/>
<evidence type="ECO:0000313" key="1">
    <source>
        <dbReference type="EMBL" id="KAG6961424.1"/>
    </source>
</evidence>
<protein>
    <submittedName>
        <fullName evidence="1">Uncharacterized protein</fullName>
    </submittedName>
</protein>
<gene>
    <name evidence="1" type="ORF">JG688_00009086</name>
</gene>
<name>A0A8J5M2L8_9STRA</name>
<evidence type="ECO:0000313" key="2">
    <source>
        <dbReference type="Proteomes" id="UP000709295"/>
    </source>
</evidence>
<sequence length="71" mass="8368">MPRRPKNKNKEKHKVSATVVSFTAAALFKVTRATIYRWWKEKKNLKKAAKEAPNKYFTPTEVTKPQYILYP</sequence>
<dbReference type="EMBL" id="JAENGY010000506">
    <property type="protein sequence ID" value="KAG6961424.1"/>
    <property type="molecule type" value="Genomic_DNA"/>
</dbReference>
<accession>A0A8J5M2L8</accession>
<comment type="caution">
    <text evidence="1">The sequence shown here is derived from an EMBL/GenBank/DDBJ whole genome shotgun (WGS) entry which is preliminary data.</text>
</comment>